<name>A0A8H3LS24_9GLOM</name>
<evidence type="ECO:0000313" key="2">
    <source>
        <dbReference type="Proteomes" id="UP000615446"/>
    </source>
</evidence>
<sequence>MTIAGNEFKNILREDYFGRSPEDFERYFFKDIGYATSLNNQTIEVIYRSIEEIAESIYRTDVTSLKNNIERLKFRVEAQQKSHDLTSELSERKNSFN</sequence>
<protein>
    <submittedName>
        <fullName evidence="1">Uncharacterized protein</fullName>
    </submittedName>
</protein>
<accession>A0A8H3LS24</accession>
<evidence type="ECO:0000313" key="1">
    <source>
        <dbReference type="EMBL" id="GES90299.1"/>
    </source>
</evidence>
<reference evidence="1" key="1">
    <citation type="submission" date="2019-10" db="EMBL/GenBank/DDBJ databases">
        <title>Conservation and host-specific expression of non-tandemly repeated heterogenous ribosome RNA gene in arbuscular mycorrhizal fungi.</title>
        <authorList>
            <person name="Maeda T."/>
            <person name="Kobayashi Y."/>
            <person name="Nakagawa T."/>
            <person name="Ezawa T."/>
            <person name="Yamaguchi K."/>
            <person name="Bino T."/>
            <person name="Nishimoto Y."/>
            <person name="Shigenobu S."/>
            <person name="Kawaguchi M."/>
        </authorList>
    </citation>
    <scope>NUCLEOTIDE SEQUENCE</scope>
    <source>
        <strain evidence="1">HR1</strain>
    </source>
</reference>
<proteinExistence type="predicted"/>
<dbReference type="EMBL" id="BLAL01000194">
    <property type="protein sequence ID" value="GES90299.1"/>
    <property type="molecule type" value="Genomic_DNA"/>
</dbReference>
<gene>
    <name evidence="1" type="ORF">RCL2_001715800</name>
</gene>
<dbReference type="Proteomes" id="UP000615446">
    <property type="component" value="Unassembled WGS sequence"/>
</dbReference>
<organism evidence="1 2">
    <name type="scientific">Rhizophagus clarus</name>
    <dbReference type="NCBI Taxonomy" id="94130"/>
    <lineage>
        <taxon>Eukaryota</taxon>
        <taxon>Fungi</taxon>
        <taxon>Fungi incertae sedis</taxon>
        <taxon>Mucoromycota</taxon>
        <taxon>Glomeromycotina</taxon>
        <taxon>Glomeromycetes</taxon>
        <taxon>Glomerales</taxon>
        <taxon>Glomeraceae</taxon>
        <taxon>Rhizophagus</taxon>
    </lineage>
</organism>
<dbReference type="AlphaFoldDB" id="A0A8H3LS24"/>
<comment type="caution">
    <text evidence="1">The sequence shown here is derived from an EMBL/GenBank/DDBJ whole genome shotgun (WGS) entry which is preliminary data.</text>
</comment>